<dbReference type="PROSITE" id="PS50850">
    <property type="entry name" value="MFS"/>
    <property type="match status" value="1"/>
</dbReference>
<dbReference type="InterPro" id="IPR036259">
    <property type="entry name" value="MFS_trans_sf"/>
</dbReference>
<feature type="transmembrane region" description="Helical" evidence="8">
    <location>
        <begin position="266"/>
        <end position="287"/>
    </location>
</feature>
<evidence type="ECO:0000256" key="2">
    <source>
        <dbReference type="ARBA" id="ARBA00010992"/>
    </source>
</evidence>
<evidence type="ECO:0000313" key="10">
    <source>
        <dbReference type="EMBL" id="KAI1861830.1"/>
    </source>
</evidence>
<keyword evidence="6 8" id="KW-0472">Membrane</keyword>
<dbReference type="Gene3D" id="1.20.1250.20">
    <property type="entry name" value="MFS general substrate transporter like domains"/>
    <property type="match status" value="1"/>
</dbReference>
<feature type="transmembrane region" description="Helical" evidence="8">
    <location>
        <begin position="192"/>
        <end position="221"/>
    </location>
</feature>
<gene>
    <name evidence="10" type="ORF">JX265_009333</name>
</gene>
<feature type="transmembrane region" description="Helical" evidence="8">
    <location>
        <begin position="349"/>
        <end position="379"/>
    </location>
</feature>
<feature type="region of interest" description="Disordered" evidence="7">
    <location>
        <begin position="1"/>
        <end position="24"/>
    </location>
</feature>
<name>A0A9Q0AJB4_9PEZI</name>
<dbReference type="EMBL" id="JAFIMR010000028">
    <property type="protein sequence ID" value="KAI1861830.1"/>
    <property type="molecule type" value="Genomic_DNA"/>
</dbReference>
<dbReference type="GO" id="GO:0005886">
    <property type="term" value="C:plasma membrane"/>
    <property type="evidence" value="ECO:0007669"/>
    <property type="project" value="TreeGrafter"/>
</dbReference>
<comment type="subcellular location">
    <subcellularLocation>
        <location evidence="1">Membrane</location>
        <topology evidence="1">Multi-pass membrane protein</topology>
    </subcellularLocation>
</comment>
<evidence type="ECO:0000256" key="4">
    <source>
        <dbReference type="ARBA" id="ARBA00022692"/>
    </source>
</evidence>
<dbReference type="GO" id="GO:0046943">
    <property type="term" value="F:carboxylic acid transmembrane transporter activity"/>
    <property type="evidence" value="ECO:0007669"/>
    <property type="project" value="TreeGrafter"/>
</dbReference>
<dbReference type="OrthoDB" id="2153661at2759"/>
<feature type="transmembrane region" description="Helical" evidence="8">
    <location>
        <begin position="227"/>
        <end position="245"/>
    </location>
</feature>
<evidence type="ECO:0000256" key="7">
    <source>
        <dbReference type="SAM" id="MobiDB-lite"/>
    </source>
</evidence>
<comment type="similarity">
    <text evidence="2">Belongs to the major facilitator superfamily. Sugar transporter (TC 2.A.1.1) family.</text>
</comment>
<dbReference type="Proteomes" id="UP000829685">
    <property type="component" value="Unassembled WGS sequence"/>
</dbReference>
<keyword evidence="4 8" id="KW-0812">Transmembrane</keyword>
<dbReference type="InterPro" id="IPR020846">
    <property type="entry name" value="MFS_dom"/>
</dbReference>
<keyword evidence="5 8" id="KW-1133">Transmembrane helix</keyword>
<feature type="transmembrane region" description="Helical" evidence="8">
    <location>
        <begin position="317"/>
        <end position="337"/>
    </location>
</feature>
<organism evidence="10 11">
    <name type="scientific">Neoarthrinium moseri</name>
    <dbReference type="NCBI Taxonomy" id="1658444"/>
    <lineage>
        <taxon>Eukaryota</taxon>
        <taxon>Fungi</taxon>
        <taxon>Dikarya</taxon>
        <taxon>Ascomycota</taxon>
        <taxon>Pezizomycotina</taxon>
        <taxon>Sordariomycetes</taxon>
        <taxon>Xylariomycetidae</taxon>
        <taxon>Amphisphaeriales</taxon>
        <taxon>Apiosporaceae</taxon>
        <taxon>Neoarthrinium</taxon>
    </lineage>
</organism>
<dbReference type="InterPro" id="IPR005828">
    <property type="entry name" value="MFS_sugar_transport-like"/>
</dbReference>
<evidence type="ECO:0000256" key="3">
    <source>
        <dbReference type="ARBA" id="ARBA00022448"/>
    </source>
</evidence>
<sequence length="515" mass="54754">MSSAVPIGDVEQASASSHTGEKGALSPDALAAVASQDPAAPSAQVSSRRQRLSDLFTIIAAGAGLASDGYQNNLMTMLNVLFTQEYPDVYTSAVKTQVSNALLVGEVLGQVTIGLTCDYLGRKFAIVLTTLLVIVGGILATASHGATTLGMFWMLTVARGVVGFGAGGEYPAASTSASESANETALRNRGPIFVLVTNLPLSFGGPLAVIVFLIVISAAGVTRLSTVWRVCFGIGCVIPIVIFYFRMKMLNSKLYRRGAIKKRVPYLLVLKYYWKDLIGTCGAWFLYDFITFPNGVFSGTIISSVVQGSDIVKTAEYQLLLGAISLPGVFIGAYLCNKIGRRNTMMLGFSGYLVFGLIIGCAYDQITKIIPLFVVFYGLMQSSGNLGPGDMLGLISSESYATAVRGTCYGFSAAIGKVGAAVGTEAFTPIQNNLGKRWTFIIAAICGITGVLVTRLFVRDLKGEDLKMEDEKFRAYLIANGWVGEMGEEDLKGLAQEGVAPGLVAEVEEEKGVKH</sequence>
<proteinExistence type="inferred from homology"/>
<dbReference type="PANTHER" id="PTHR23508">
    <property type="entry name" value="CARBOXYLIC ACID TRANSPORTER PROTEIN HOMOLOG"/>
    <property type="match status" value="1"/>
</dbReference>
<dbReference type="FunFam" id="1.20.1250.20:FF:000140">
    <property type="entry name" value="Putative MFS phospholipid transporter"/>
    <property type="match status" value="1"/>
</dbReference>
<protein>
    <recommendedName>
        <fullName evidence="9">Major facilitator superfamily (MFS) profile domain-containing protein</fullName>
    </recommendedName>
</protein>
<evidence type="ECO:0000256" key="8">
    <source>
        <dbReference type="SAM" id="Phobius"/>
    </source>
</evidence>
<feature type="transmembrane region" description="Helical" evidence="8">
    <location>
        <begin position="152"/>
        <end position="172"/>
    </location>
</feature>
<evidence type="ECO:0000259" key="9">
    <source>
        <dbReference type="PROSITE" id="PS50850"/>
    </source>
</evidence>
<keyword evidence="11" id="KW-1185">Reference proteome</keyword>
<evidence type="ECO:0000256" key="5">
    <source>
        <dbReference type="ARBA" id="ARBA00022989"/>
    </source>
</evidence>
<dbReference type="PANTHER" id="PTHR23508:SF10">
    <property type="entry name" value="CARBOXYLIC ACID TRANSPORTER PROTEIN HOMOLOG"/>
    <property type="match status" value="1"/>
</dbReference>
<evidence type="ECO:0000256" key="6">
    <source>
        <dbReference type="ARBA" id="ARBA00023136"/>
    </source>
</evidence>
<feature type="transmembrane region" description="Helical" evidence="8">
    <location>
        <begin position="124"/>
        <end position="146"/>
    </location>
</feature>
<dbReference type="SUPFAM" id="SSF103473">
    <property type="entry name" value="MFS general substrate transporter"/>
    <property type="match status" value="1"/>
</dbReference>
<dbReference type="AlphaFoldDB" id="A0A9Q0AJB4"/>
<comment type="caution">
    <text evidence="10">The sequence shown here is derived from an EMBL/GenBank/DDBJ whole genome shotgun (WGS) entry which is preliminary data.</text>
</comment>
<accession>A0A9Q0AJB4</accession>
<evidence type="ECO:0000256" key="1">
    <source>
        <dbReference type="ARBA" id="ARBA00004141"/>
    </source>
</evidence>
<evidence type="ECO:0000313" key="11">
    <source>
        <dbReference type="Proteomes" id="UP000829685"/>
    </source>
</evidence>
<feature type="domain" description="Major facilitator superfamily (MFS) profile" evidence="9">
    <location>
        <begin position="57"/>
        <end position="462"/>
    </location>
</feature>
<keyword evidence="3" id="KW-0813">Transport</keyword>
<dbReference type="Pfam" id="PF00083">
    <property type="entry name" value="Sugar_tr"/>
    <property type="match status" value="1"/>
</dbReference>
<reference evidence="10" key="1">
    <citation type="submission" date="2021-03" db="EMBL/GenBank/DDBJ databases">
        <title>Revisited historic fungal species revealed as producer of novel bioactive compounds through whole genome sequencing and comparative genomics.</title>
        <authorList>
            <person name="Vignolle G.A."/>
            <person name="Hochenegger N."/>
            <person name="Mach R.L."/>
            <person name="Mach-Aigner A.R."/>
            <person name="Javad Rahimi M."/>
            <person name="Salim K.A."/>
            <person name="Chan C.M."/>
            <person name="Lim L.B.L."/>
            <person name="Cai F."/>
            <person name="Druzhinina I.S."/>
            <person name="U'Ren J.M."/>
            <person name="Derntl C."/>
        </authorList>
    </citation>
    <scope>NUCLEOTIDE SEQUENCE</scope>
    <source>
        <strain evidence="10">TUCIM 5799</strain>
    </source>
</reference>
<feature type="transmembrane region" description="Helical" evidence="8">
    <location>
        <begin position="438"/>
        <end position="458"/>
    </location>
</feature>